<reference evidence="1" key="1">
    <citation type="submission" date="2025-08" db="UniProtKB">
        <authorList>
            <consortium name="Ensembl"/>
        </authorList>
    </citation>
    <scope>IDENTIFICATION</scope>
</reference>
<dbReference type="PROSITE" id="PS50896">
    <property type="entry name" value="LISH"/>
    <property type="match status" value="1"/>
</dbReference>
<dbReference type="InterPro" id="IPR055289">
    <property type="entry name" value="OFD1"/>
</dbReference>
<dbReference type="Ensembl" id="ENSNNAT00000027181.1">
    <property type="protein sequence ID" value="ENSNNAP00000025930.1"/>
    <property type="gene ID" value="ENSNNAG00000016903.1"/>
</dbReference>
<reference evidence="1" key="2">
    <citation type="submission" date="2025-09" db="UniProtKB">
        <authorList>
            <consortium name="Ensembl"/>
        </authorList>
    </citation>
    <scope>IDENTIFICATION</scope>
</reference>
<sequence>MSSSEFKALSQDDLRKQLYQTFKNRGVLDTLKMQLRKQLIHELMNPVLCREILPKATSSECSSLIIIACNSLVADHLRRCGYEYSLSVFYPESGLEKDKVSTFLFETEKNSLPKDFSSMPDSQNPSRHKTEILWQEVLSARSQRQEGEEIQARF</sequence>
<proteinExistence type="predicted"/>
<dbReference type="AlphaFoldDB" id="A0A8C6Y8Y7"/>
<dbReference type="GeneTree" id="ENSGT00940000174370"/>
<dbReference type="InterPro" id="IPR006594">
    <property type="entry name" value="LisH"/>
</dbReference>
<organism evidence="1 2">
    <name type="scientific">Naja naja</name>
    <name type="common">Indian cobra</name>
    <dbReference type="NCBI Taxonomy" id="35670"/>
    <lineage>
        <taxon>Eukaryota</taxon>
        <taxon>Metazoa</taxon>
        <taxon>Chordata</taxon>
        <taxon>Craniata</taxon>
        <taxon>Vertebrata</taxon>
        <taxon>Euteleostomi</taxon>
        <taxon>Lepidosauria</taxon>
        <taxon>Squamata</taxon>
        <taxon>Bifurcata</taxon>
        <taxon>Unidentata</taxon>
        <taxon>Episquamata</taxon>
        <taxon>Toxicofera</taxon>
        <taxon>Serpentes</taxon>
        <taxon>Colubroidea</taxon>
        <taxon>Elapidae</taxon>
        <taxon>Elapinae</taxon>
        <taxon>Naja</taxon>
    </lineage>
</organism>
<protein>
    <recommendedName>
        <fullName evidence="3">LisH domain-containing protein</fullName>
    </recommendedName>
</protein>
<dbReference type="PANTHER" id="PTHR39063:SF1">
    <property type="entry name" value="OFD1 CENTRIOLE AND CENTRIOLAR SATELLITE PROTEIN"/>
    <property type="match status" value="1"/>
</dbReference>
<evidence type="ECO:0008006" key="3">
    <source>
        <dbReference type="Google" id="ProtNLM"/>
    </source>
</evidence>
<dbReference type="GO" id="GO:0036064">
    <property type="term" value="C:ciliary basal body"/>
    <property type="evidence" value="ECO:0007669"/>
    <property type="project" value="TreeGrafter"/>
</dbReference>
<dbReference type="Pfam" id="PF16045">
    <property type="entry name" value="LisH_2"/>
    <property type="match status" value="1"/>
</dbReference>
<dbReference type="OMA" id="TEILWQE"/>
<dbReference type="Proteomes" id="UP000694559">
    <property type="component" value="Unplaced"/>
</dbReference>
<dbReference type="PANTHER" id="PTHR39063">
    <property type="entry name" value="ORAL-FACIAL-DIGITAL SYNDROME 1 PROTEIN HOMOLOG"/>
    <property type="match status" value="1"/>
</dbReference>
<dbReference type="GO" id="GO:0060287">
    <property type="term" value="P:epithelial cilium movement involved in determination of left/right asymmetry"/>
    <property type="evidence" value="ECO:0007669"/>
    <property type="project" value="TreeGrafter"/>
</dbReference>
<evidence type="ECO:0000313" key="1">
    <source>
        <dbReference type="Ensembl" id="ENSNNAP00000025930.1"/>
    </source>
</evidence>
<dbReference type="Gene3D" id="1.20.960.40">
    <property type="match status" value="1"/>
</dbReference>
<evidence type="ECO:0000313" key="2">
    <source>
        <dbReference type="Proteomes" id="UP000694559"/>
    </source>
</evidence>
<dbReference type="OrthoDB" id="206339at2759"/>
<dbReference type="GO" id="GO:0005813">
    <property type="term" value="C:centrosome"/>
    <property type="evidence" value="ECO:0007669"/>
    <property type="project" value="TreeGrafter"/>
</dbReference>
<accession>A0A8C6Y8Y7</accession>
<dbReference type="GO" id="GO:0005576">
    <property type="term" value="C:extracellular region"/>
    <property type="evidence" value="ECO:0007669"/>
    <property type="project" value="GOC"/>
</dbReference>
<keyword evidence="2" id="KW-1185">Reference proteome</keyword>
<name>A0A8C6Y8Y7_NAJNA</name>